<feature type="region of interest" description="Disordered" evidence="1">
    <location>
        <begin position="1"/>
        <end position="64"/>
    </location>
</feature>
<evidence type="ECO:0000313" key="2">
    <source>
        <dbReference type="EMBL" id="ADU49609.1"/>
    </source>
</evidence>
<feature type="compositionally biased region" description="Basic and acidic residues" evidence="1">
    <location>
        <begin position="15"/>
        <end position="32"/>
    </location>
</feature>
<sequence>MSHPATPAPPQAPQRPERPPHPGPGDARRVAEDLIALSRNTSRGLAHATPSSSGADTSPDQLGKSADDRVDYWYRLGLRNAYAQAAGLLIAPAAAADPFTVAERITTRIDAGVTDIAELSSAAYGSTHAQPGAALEWHGERAFAARHGDRSPAERDYGMRWGPRGDQRITLRPDDTGDRGLLYLYDPTWDEYALLAADVTRGAVEAAFRDAIEIHIHLDPATFARIVEQHAVTDESRVPDQGRPPMEVQL</sequence>
<feature type="compositionally biased region" description="Polar residues" evidence="1">
    <location>
        <begin position="38"/>
        <end position="60"/>
    </location>
</feature>
<dbReference type="STRING" id="710696.Intca_3123"/>
<evidence type="ECO:0000256" key="1">
    <source>
        <dbReference type="SAM" id="MobiDB-lite"/>
    </source>
</evidence>
<dbReference type="eggNOG" id="ENOG50314RR">
    <property type="taxonomic scope" value="Bacteria"/>
</dbReference>
<feature type="compositionally biased region" description="Pro residues" evidence="1">
    <location>
        <begin position="1"/>
        <end position="13"/>
    </location>
</feature>
<accession>E6SCK5</accession>
<dbReference type="EMBL" id="CP002343">
    <property type="protein sequence ID" value="ADU49609.1"/>
    <property type="molecule type" value="Genomic_DNA"/>
</dbReference>
<dbReference type="HOGENOM" id="CLU_1110241_0_0_11"/>
<proteinExistence type="predicted"/>
<gene>
    <name evidence="2" type="ordered locus">Intca_3123</name>
</gene>
<dbReference type="Proteomes" id="UP000008914">
    <property type="component" value="Chromosome"/>
</dbReference>
<dbReference type="KEGG" id="ica:Intca_3123"/>
<keyword evidence="3" id="KW-1185">Reference proteome</keyword>
<organism evidence="2 3">
    <name type="scientific">Intrasporangium calvum (strain ATCC 23552 / DSM 43043 / JCM 3097 / NBRC 12989 / NCIMB 10167 / NRRL B-3866 / 7 KIP)</name>
    <dbReference type="NCBI Taxonomy" id="710696"/>
    <lineage>
        <taxon>Bacteria</taxon>
        <taxon>Bacillati</taxon>
        <taxon>Actinomycetota</taxon>
        <taxon>Actinomycetes</taxon>
        <taxon>Micrococcales</taxon>
        <taxon>Intrasporangiaceae</taxon>
        <taxon>Intrasporangium</taxon>
    </lineage>
</organism>
<reference evidence="2 3" key="1">
    <citation type="journal article" date="2010" name="Stand. Genomic Sci.">
        <title>Complete genome sequence of Intrasporangium calvum type strain (7 KIP).</title>
        <authorList>
            <person name="Del Rio T.G."/>
            <person name="Chertkov O."/>
            <person name="Yasawong M."/>
            <person name="Lucas S."/>
            <person name="Deshpande S."/>
            <person name="Cheng J.F."/>
            <person name="Detter C."/>
            <person name="Tapia R."/>
            <person name="Han C."/>
            <person name="Goodwin L."/>
            <person name="Pitluck S."/>
            <person name="Liolios K."/>
            <person name="Ivanova N."/>
            <person name="Mavromatis K."/>
            <person name="Pati A."/>
            <person name="Chen A."/>
            <person name="Palaniappan K."/>
            <person name="Land M."/>
            <person name="Hauser L."/>
            <person name="Chang Y.J."/>
            <person name="Jeffries C.D."/>
            <person name="Rohde M."/>
            <person name="Pukall R."/>
            <person name="Sikorski J."/>
            <person name="Goker M."/>
            <person name="Woyke T."/>
            <person name="Bristow J."/>
            <person name="Eisen J.A."/>
            <person name="Markowitz V."/>
            <person name="Hugenholtz P."/>
            <person name="Kyrpides N.C."/>
            <person name="Klenk H.P."/>
            <person name="Lapidus A."/>
        </authorList>
    </citation>
    <scope>NUCLEOTIDE SEQUENCE [LARGE SCALE GENOMIC DNA]</scope>
    <source>
        <strain evidence="3">ATCC 23552 / DSM 43043 / JCM 3097 / NBRC 12989 / 7 KIP</strain>
    </source>
</reference>
<dbReference type="AlphaFoldDB" id="E6SCK5"/>
<evidence type="ECO:0000313" key="3">
    <source>
        <dbReference type="Proteomes" id="UP000008914"/>
    </source>
</evidence>
<name>E6SCK5_INTC7</name>
<protein>
    <submittedName>
        <fullName evidence="2">Uncharacterized protein</fullName>
    </submittedName>
</protein>